<evidence type="ECO:0000313" key="4">
    <source>
        <dbReference type="Proteomes" id="UP000310108"/>
    </source>
</evidence>
<feature type="domain" description="Aldehyde dehydrogenase" evidence="2">
    <location>
        <begin position="33"/>
        <end position="492"/>
    </location>
</feature>
<sequence length="496" mass="52923">MGPPNEPSGSLTDAAQGRPVPLVINGKDVVTETTFPKIGPLENKQIWTASAASREDAIAAADAAQAAFPAWSRTKPSRRRDILLRAADVMDRRRVELGGYMRQEVGADQGYQDFILGLAVEGLRDTAGKIADACAGSVPDSIHDGMRAIVYKRPYGVVLGIAPWNAAYHLGLRAVTFALAAGNTTVLKGSELLPKCYWAMVDVFREAGLPDGCLNLVLHRPEDASAITNTLIAHPAVRKINFTGSSRVGAIVSAEAGRHLKPVLMELGGKSNAVVLADADLEKAALHCALGAFINAGQICMSTERILVHSSVAERFGAAFKASVDKMFGSAPDTPMLITAGSVTRNRALVRDAVAKGARTLGISSSSSDEPDQGQQAPTRMRPVILTNVDPTMDLYGGESFGPSVSIYTFEAEDDMVELANDTEYGLAASIYSEDLRAAFRIADRLESGAVHINSMTVHDEFALPHGGVKKSGFGRFNGTKGLEEFLYCKSVTWME</sequence>
<keyword evidence="1" id="KW-0560">Oxidoreductase</keyword>
<accession>A0A4V6DGJ9</accession>
<dbReference type="PANTHER" id="PTHR43353">
    <property type="entry name" value="SUCCINATE-SEMIALDEHYDE DEHYDROGENASE, MITOCHONDRIAL"/>
    <property type="match status" value="1"/>
</dbReference>
<dbReference type="SUPFAM" id="SSF53720">
    <property type="entry name" value="ALDH-like"/>
    <property type="match status" value="1"/>
</dbReference>
<dbReference type="PANTHER" id="PTHR43353:SF2">
    <property type="entry name" value="ALDEHYDE DEHYDROGENASE FAMILY PROTEIN (AFU_ORTHOLOGUE AFUA_8G05520)"/>
    <property type="match status" value="1"/>
</dbReference>
<dbReference type="STRING" id="1306861.A0A4V6DGJ9"/>
<comment type="caution">
    <text evidence="3">The sequence shown here is derived from an EMBL/GenBank/DDBJ whole genome shotgun (WGS) entry which is preliminary data.</text>
</comment>
<dbReference type="GO" id="GO:0009450">
    <property type="term" value="P:gamma-aminobutyric acid catabolic process"/>
    <property type="evidence" value="ECO:0007669"/>
    <property type="project" value="TreeGrafter"/>
</dbReference>
<dbReference type="CDD" id="cd07105">
    <property type="entry name" value="ALDH_SaliADH"/>
    <property type="match status" value="1"/>
</dbReference>
<dbReference type="InterPro" id="IPR016163">
    <property type="entry name" value="Ald_DH_C"/>
</dbReference>
<reference evidence="3 4" key="1">
    <citation type="journal article" date="2019" name="PLoS ONE">
        <title>Comparative genome analysis indicates high evolutionary potential of pathogenicity genes in Colletotrichum tanaceti.</title>
        <authorList>
            <person name="Lelwala R.V."/>
            <person name="Korhonen P.K."/>
            <person name="Young N.D."/>
            <person name="Scott J.B."/>
            <person name="Ades P.A."/>
            <person name="Gasser R.B."/>
            <person name="Taylor P.W.J."/>
        </authorList>
    </citation>
    <scope>NUCLEOTIDE SEQUENCE [LARGE SCALE GENOMIC DNA]</scope>
    <source>
        <strain evidence="3">BRIP57314</strain>
    </source>
</reference>
<dbReference type="Gene3D" id="3.40.309.10">
    <property type="entry name" value="Aldehyde Dehydrogenase, Chain A, domain 2"/>
    <property type="match status" value="1"/>
</dbReference>
<dbReference type="InterPro" id="IPR016161">
    <property type="entry name" value="Ald_DH/histidinol_DH"/>
</dbReference>
<protein>
    <submittedName>
        <fullName evidence="3">Vanillin dehydrogenase</fullName>
    </submittedName>
</protein>
<name>A0A4V6DGJ9_9PEZI</name>
<dbReference type="InterPro" id="IPR016162">
    <property type="entry name" value="Ald_DH_N"/>
</dbReference>
<dbReference type="Pfam" id="PF00171">
    <property type="entry name" value="Aldedh"/>
    <property type="match status" value="1"/>
</dbReference>
<dbReference type="InterPro" id="IPR015590">
    <property type="entry name" value="Aldehyde_DH_dom"/>
</dbReference>
<dbReference type="GO" id="GO:0004777">
    <property type="term" value="F:succinate-semialdehyde dehydrogenase (NAD+) activity"/>
    <property type="evidence" value="ECO:0007669"/>
    <property type="project" value="TreeGrafter"/>
</dbReference>
<organism evidence="3 4">
    <name type="scientific">Colletotrichum tanaceti</name>
    <dbReference type="NCBI Taxonomy" id="1306861"/>
    <lineage>
        <taxon>Eukaryota</taxon>
        <taxon>Fungi</taxon>
        <taxon>Dikarya</taxon>
        <taxon>Ascomycota</taxon>
        <taxon>Pezizomycotina</taxon>
        <taxon>Sordariomycetes</taxon>
        <taxon>Hypocreomycetidae</taxon>
        <taxon>Glomerellales</taxon>
        <taxon>Glomerellaceae</taxon>
        <taxon>Colletotrichum</taxon>
        <taxon>Colletotrichum destructivum species complex</taxon>
    </lineage>
</organism>
<dbReference type="InterPro" id="IPR050740">
    <property type="entry name" value="Aldehyde_DH_Superfamily"/>
</dbReference>
<dbReference type="Gene3D" id="3.40.605.10">
    <property type="entry name" value="Aldehyde Dehydrogenase, Chain A, domain 1"/>
    <property type="match status" value="1"/>
</dbReference>
<proteinExistence type="predicted"/>
<evidence type="ECO:0000256" key="1">
    <source>
        <dbReference type="ARBA" id="ARBA00023002"/>
    </source>
</evidence>
<dbReference type="AlphaFoldDB" id="A0A4V6DGJ9"/>
<evidence type="ECO:0000259" key="2">
    <source>
        <dbReference type="Pfam" id="PF00171"/>
    </source>
</evidence>
<keyword evidence="4" id="KW-1185">Reference proteome</keyword>
<gene>
    <name evidence="3" type="primary">vdh</name>
    <name evidence="3" type="ORF">CTA1_7306</name>
</gene>
<dbReference type="Proteomes" id="UP000310108">
    <property type="component" value="Unassembled WGS sequence"/>
</dbReference>
<dbReference type="OrthoDB" id="310895at2759"/>
<dbReference type="EMBL" id="PJEX01000222">
    <property type="protein sequence ID" value="TKW52776.1"/>
    <property type="molecule type" value="Genomic_DNA"/>
</dbReference>
<evidence type="ECO:0000313" key="3">
    <source>
        <dbReference type="EMBL" id="TKW52776.1"/>
    </source>
</evidence>